<dbReference type="Proteomes" id="UP000383122">
    <property type="component" value="Unassembled WGS sequence"/>
</dbReference>
<dbReference type="RefSeq" id="WP_150738908.1">
    <property type="nucleotide sequence ID" value="NZ_CABPSP010000009.1"/>
</dbReference>
<dbReference type="OrthoDB" id="6165634at2"/>
<dbReference type="AlphaFoldDB" id="A0A5E5A657"/>
<name>A0A5E5A657_9BURK</name>
<keyword evidence="2" id="KW-1185">Reference proteome</keyword>
<evidence type="ECO:0000313" key="1">
    <source>
        <dbReference type="EMBL" id="VVE68726.1"/>
    </source>
</evidence>
<organism evidence="1 2">
    <name type="scientific">Pandoraea anapnoica</name>
    <dbReference type="NCBI Taxonomy" id="2508301"/>
    <lineage>
        <taxon>Bacteria</taxon>
        <taxon>Pseudomonadati</taxon>
        <taxon>Pseudomonadota</taxon>
        <taxon>Betaproteobacteria</taxon>
        <taxon>Burkholderiales</taxon>
        <taxon>Burkholderiaceae</taxon>
        <taxon>Pandoraea</taxon>
    </lineage>
</organism>
<proteinExistence type="predicted"/>
<reference evidence="1 2" key="1">
    <citation type="submission" date="2019-08" db="EMBL/GenBank/DDBJ databases">
        <authorList>
            <person name="Peeters C."/>
        </authorList>
    </citation>
    <scope>NUCLEOTIDE SEQUENCE [LARGE SCALE GENOMIC DNA]</scope>
    <source>
        <strain evidence="1 2">LMG 31117</strain>
    </source>
</reference>
<accession>A0A5E5A657</accession>
<protein>
    <submittedName>
        <fullName evidence="1">Uncharacterized protein</fullName>
    </submittedName>
</protein>
<evidence type="ECO:0000313" key="2">
    <source>
        <dbReference type="Proteomes" id="UP000383122"/>
    </source>
</evidence>
<gene>
    <name evidence="1" type="ORF">PAN31117_03041</name>
</gene>
<sequence length="156" mass="17826">MSLSKEQRAELEEELALPYGRVDLMCDGFKVTLSVRPWKRLVYRVITYVNGEYSYRWAWNETPLPEQKFLRRSVRKVCSAKTRRAAEKACGKRYVKKDPFYSDTVTYFMPDWPNGRSAINHLCKVCESVQVVTPSQRTTVSVNLGGGAPPASEVTP</sequence>
<dbReference type="EMBL" id="CABPSP010000009">
    <property type="protein sequence ID" value="VVE68726.1"/>
    <property type="molecule type" value="Genomic_DNA"/>
</dbReference>